<protein>
    <recommendedName>
        <fullName evidence="8">AAA+ ATPase domain-containing protein</fullName>
    </recommendedName>
</protein>
<keyword evidence="7" id="KW-0547">Nucleotide-binding</keyword>
<dbReference type="CDD" id="cd19510">
    <property type="entry name" value="RecA-like_BCS1"/>
    <property type="match status" value="1"/>
</dbReference>
<dbReference type="InterPro" id="IPR003593">
    <property type="entry name" value="AAA+_ATPase"/>
</dbReference>
<evidence type="ECO:0000256" key="7">
    <source>
        <dbReference type="RuleBase" id="RU003651"/>
    </source>
</evidence>
<evidence type="ECO:0000313" key="10">
    <source>
        <dbReference type="Proteomes" id="UP000187203"/>
    </source>
</evidence>
<dbReference type="InterPro" id="IPR058017">
    <property type="entry name" value="At3g28540-like_C"/>
</dbReference>
<feature type="domain" description="AAA+ ATPase" evidence="8">
    <location>
        <begin position="249"/>
        <end position="388"/>
    </location>
</feature>
<dbReference type="OrthoDB" id="10251412at2759"/>
<sequence length="459" mass="52476">MLSNPRMSKAKSLLSTAASIAGTAMLIRTIANEFLPQEILNYFSFSFQNLSTHFSFQLTIVIEEFRGLSLNELFEAAELYLGSKAAPSTKRLKVGKSEKENKLGVSMDRGEVLVDVYENVEMKWKLLSTQVNEAHFQRQNRQGNNDLSVPMRAEFRQYELSFHKKNKEMVLNSYLPYILQKAKMIKEENQSINLHAVIYSSWDTNDNKLNHPMTFKTLAMDSELKRAVLEDLDNFRNGKEYYKRVGKAWKRGYLLYGPPGTGKSSLIAAMANHLNFNIYDLDLTDVQTNSDLRFLLLSMPSRSIMVIEDIDCSINLKNRESDENDSGYSNHGNNKVTLSGVLNFIDGLWSCCGEERIIVFTTNHKERLDPALLRPGRMDMHIHLSYCNASVFKQLALNYLGVSDHYLFQEIEKLLEEVNVTPAEVAGELMKTSNEEAAFQGLLKFMHQKINDPDMKKKD</sequence>
<evidence type="ECO:0000256" key="2">
    <source>
        <dbReference type="ARBA" id="ARBA00007448"/>
    </source>
</evidence>
<dbReference type="GO" id="GO:0005524">
    <property type="term" value="F:ATP binding"/>
    <property type="evidence" value="ECO:0007669"/>
    <property type="project" value="UniProtKB-KW"/>
</dbReference>
<comment type="similarity">
    <text evidence="2">Belongs to the AAA ATPase family. BCS1 subfamily.</text>
</comment>
<reference evidence="10" key="1">
    <citation type="submission" date="2013-09" db="EMBL/GenBank/DDBJ databases">
        <title>Corchorus olitorius genome sequencing.</title>
        <authorList>
            <person name="Alam M."/>
            <person name="Haque M.S."/>
            <person name="Islam M.S."/>
            <person name="Emdad E.M."/>
            <person name="Islam M.M."/>
            <person name="Ahmed B."/>
            <person name="Halim A."/>
            <person name="Hossen Q.M.M."/>
            <person name="Hossain M.Z."/>
            <person name="Ahmed R."/>
            <person name="Khan M.M."/>
            <person name="Islam R."/>
            <person name="Rashid M.M."/>
            <person name="Khan S.A."/>
            <person name="Rahman M.S."/>
            <person name="Alam M."/>
            <person name="Yahiya A.S."/>
            <person name="Khan M.S."/>
            <person name="Azam M.S."/>
            <person name="Haque T."/>
            <person name="Lashkar M.Z.H."/>
            <person name="Akhand A.I."/>
            <person name="Morshed G."/>
            <person name="Roy S."/>
            <person name="Uddin K.S."/>
            <person name="Rabeya T."/>
            <person name="Hossain A.S."/>
            <person name="Chowdhury A."/>
            <person name="Snigdha A.R."/>
            <person name="Mortoza M.S."/>
            <person name="Matin S.A."/>
            <person name="Hoque S.M.E."/>
            <person name="Islam M.K."/>
            <person name="Roy D.K."/>
            <person name="Haider R."/>
            <person name="Moosa M.M."/>
            <person name="Elias S.M."/>
            <person name="Hasan A.M."/>
            <person name="Jahan S."/>
            <person name="Shafiuddin M."/>
            <person name="Mahmood N."/>
            <person name="Shommy N.S."/>
        </authorList>
    </citation>
    <scope>NUCLEOTIDE SEQUENCE [LARGE SCALE GENOMIC DNA]</scope>
    <source>
        <strain evidence="10">cv. O-4</strain>
    </source>
</reference>
<dbReference type="Pfam" id="PF25568">
    <property type="entry name" value="AAA_lid_At3g28540"/>
    <property type="match status" value="1"/>
</dbReference>
<dbReference type="Proteomes" id="UP000187203">
    <property type="component" value="Unassembled WGS sequence"/>
</dbReference>
<dbReference type="GO" id="GO:0016887">
    <property type="term" value="F:ATP hydrolysis activity"/>
    <property type="evidence" value="ECO:0007669"/>
    <property type="project" value="InterPro"/>
</dbReference>
<comment type="cofactor">
    <cofactor evidence="1">
        <name>Mg(2+)</name>
        <dbReference type="ChEBI" id="CHEBI:18420"/>
    </cofactor>
</comment>
<evidence type="ECO:0000313" key="9">
    <source>
        <dbReference type="EMBL" id="OMO65488.1"/>
    </source>
</evidence>
<dbReference type="InterPro" id="IPR003960">
    <property type="entry name" value="ATPase_AAA_CS"/>
</dbReference>
<organism evidence="9 10">
    <name type="scientific">Corchorus olitorius</name>
    <dbReference type="NCBI Taxonomy" id="93759"/>
    <lineage>
        <taxon>Eukaryota</taxon>
        <taxon>Viridiplantae</taxon>
        <taxon>Streptophyta</taxon>
        <taxon>Embryophyta</taxon>
        <taxon>Tracheophyta</taxon>
        <taxon>Spermatophyta</taxon>
        <taxon>Magnoliopsida</taxon>
        <taxon>eudicotyledons</taxon>
        <taxon>Gunneridae</taxon>
        <taxon>Pentapetalae</taxon>
        <taxon>rosids</taxon>
        <taxon>malvids</taxon>
        <taxon>Malvales</taxon>
        <taxon>Malvaceae</taxon>
        <taxon>Grewioideae</taxon>
        <taxon>Apeibeae</taxon>
        <taxon>Corchorus</taxon>
    </lineage>
</organism>
<dbReference type="Pfam" id="PF00004">
    <property type="entry name" value="AAA"/>
    <property type="match status" value="1"/>
</dbReference>
<evidence type="ECO:0000259" key="8">
    <source>
        <dbReference type="SMART" id="SM00382"/>
    </source>
</evidence>
<dbReference type="PANTHER" id="PTHR23070">
    <property type="entry name" value="BCS1 AAA-TYPE ATPASE"/>
    <property type="match status" value="1"/>
</dbReference>
<evidence type="ECO:0000256" key="4">
    <source>
        <dbReference type="ARBA" id="ARBA00022840"/>
    </source>
</evidence>
<dbReference type="SMART" id="SM00382">
    <property type="entry name" value="AAA"/>
    <property type="match status" value="1"/>
</dbReference>
<dbReference type="EMBL" id="AWUE01020828">
    <property type="protein sequence ID" value="OMO65488.1"/>
    <property type="molecule type" value="Genomic_DNA"/>
</dbReference>
<dbReference type="SUPFAM" id="SSF52540">
    <property type="entry name" value="P-loop containing nucleoside triphosphate hydrolases"/>
    <property type="match status" value="1"/>
</dbReference>
<dbReference type="Gene3D" id="6.10.280.40">
    <property type="match status" value="1"/>
</dbReference>
<keyword evidence="10" id="KW-1185">Reference proteome</keyword>
<dbReference type="Pfam" id="PF14363">
    <property type="entry name" value="AAA_assoc"/>
    <property type="match status" value="1"/>
</dbReference>
<dbReference type="GO" id="GO:0006950">
    <property type="term" value="P:response to stress"/>
    <property type="evidence" value="ECO:0007669"/>
    <property type="project" value="UniProtKB-ARBA"/>
</dbReference>
<accession>A0A1R3H543</accession>
<keyword evidence="4 7" id="KW-0067">ATP-binding</keyword>
<evidence type="ECO:0000256" key="6">
    <source>
        <dbReference type="ARBA" id="ARBA00049360"/>
    </source>
</evidence>
<dbReference type="PROSITE" id="PS00674">
    <property type="entry name" value="AAA"/>
    <property type="match status" value="1"/>
</dbReference>
<name>A0A1R3H543_9ROSI</name>
<keyword evidence="3" id="KW-0378">Hydrolase</keyword>
<dbReference type="Gene3D" id="3.40.50.300">
    <property type="entry name" value="P-loop containing nucleotide triphosphate hydrolases"/>
    <property type="match status" value="1"/>
</dbReference>
<comment type="catalytic activity">
    <reaction evidence="6">
        <text>ATP + H2O = ADP + phosphate + H(+)</text>
        <dbReference type="Rhea" id="RHEA:13065"/>
        <dbReference type="ChEBI" id="CHEBI:15377"/>
        <dbReference type="ChEBI" id="CHEBI:15378"/>
        <dbReference type="ChEBI" id="CHEBI:30616"/>
        <dbReference type="ChEBI" id="CHEBI:43474"/>
        <dbReference type="ChEBI" id="CHEBI:456216"/>
    </reaction>
</comment>
<dbReference type="InterPro" id="IPR025753">
    <property type="entry name" value="AAA_N_dom"/>
</dbReference>
<evidence type="ECO:0000256" key="1">
    <source>
        <dbReference type="ARBA" id="ARBA00001946"/>
    </source>
</evidence>
<gene>
    <name evidence="9" type="ORF">COLO4_31158</name>
</gene>
<dbReference type="InterPro" id="IPR003959">
    <property type="entry name" value="ATPase_AAA_core"/>
</dbReference>
<keyword evidence="5" id="KW-0460">Magnesium</keyword>
<evidence type="ECO:0000256" key="3">
    <source>
        <dbReference type="ARBA" id="ARBA00022801"/>
    </source>
</evidence>
<dbReference type="STRING" id="93759.A0A1R3H543"/>
<dbReference type="InterPro" id="IPR027417">
    <property type="entry name" value="P-loop_NTPase"/>
</dbReference>
<proteinExistence type="inferred from homology"/>
<dbReference type="AlphaFoldDB" id="A0A1R3H543"/>
<dbReference type="InterPro" id="IPR050747">
    <property type="entry name" value="Mitochondrial_chaperone_BCS1"/>
</dbReference>
<comment type="caution">
    <text evidence="9">The sequence shown here is derived from an EMBL/GenBank/DDBJ whole genome shotgun (WGS) entry which is preliminary data.</text>
</comment>
<evidence type="ECO:0000256" key="5">
    <source>
        <dbReference type="ARBA" id="ARBA00022842"/>
    </source>
</evidence>